<feature type="compositionally biased region" description="Basic and acidic residues" evidence="1">
    <location>
        <begin position="58"/>
        <end position="72"/>
    </location>
</feature>
<evidence type="ECO:0000313" key="3">
    <source>
        <dbReference type="Proteomes" id="UP000257109"/>
    </source>
</evidence>
<name>A0A371HEH9_MUCPR</name>
<dbReference type="Proteomes" id="UP000257109">
    <property type="component" value="Unassembled WGS sequence"/>
</dbReference>
<proteinExistence type="predicted"/>
<dbReference type="EMBL" id="QJKJ01002819">
    <property type="protein sequence ID" value="RDY01185.1"/>
    <property type="molecule type" value="Genomic_DNA"/>
</dbReference>
<feature type="region of interest" description="Disordered" evidence="1">
    <location>
        <begin position="177"/>
        <end position="201"/>
    </location>
</feature>
<evidence type="ECO:0000256" key="1">
    <source>
        <dbReference type="SAM" id="MobiDB-lite"/>
    </source>
</evidence>
<dbReference type="OrthoDB" id="1681423at2759"/>
<gene>
    <name evidence="2" type="ORF">CR513_15529</name>
</gene>
<accession>A0A371HEH9</accession>
<evidence type="ECO:0000313" key="2">
    <source>
        <dbReference type="EMBL" id="RDY01185.1"/>
    </source>
</evidence>
<protein>
    <submittedName>
        <fullName evidence="2">Uncharacterized protein</fullName>
    </submittedName>
</protein>
<feature type="non-terminal residue" evidence="2">
    <location>
        <position position="1"/>
    </location>
</feature>
<sequence>TYDPNEAYGVSKTMFLAVESSINTLAMSQKSSCPQMSKARFEKLSMGNEMGNDNTSAIKEEHNISEAEKSFQEDTSELANGVSQEIHEESAKEENGNLPTSIAKDVMVMEETSKASNDITNELGEDTWQEDDEDTPEKAVWFAYNHTTSMLENDSMEGDTHACGGNMEDQVLPTAEAEGVQEKAAEVVSEDATTELGKVTL</sequence>
<reference evidence="2" key="1">
    <citation type="submission" date="2018-05" db="EMBL/GenBank/DDBJ databases">
        <title>Draft genome of Mucuna pruriens seed.</title>
        <authorList>
            <person name="Nnadi N.E."/>
            <person name="Vos R."/>
            <person name="Hasami M.H."/>
            <person name="Devisetty U.K."/>
            <person name="Aguiy J.C."/>
        </authorList>
    </citation>
    <scope>NUCLEOTIDE SEQUENCE [LARGE SCALE GENOMIC DNA]</scope>
    <source>
        <strain evidence="2">JCA_2017</strain>
    </source>
</reference>
<dbReference type="AlphaFoldDB" id="A0A371HEH9"/>
<feature type="region of interest" description="Disordered" evidence="1">
    <location>
        <begin position="48"/>
        <end position="78"/>
    </location>
</feature>
<comment type="caution">
    <text evidence="2">The sequence shown here is derived from an EMBL/GenBank/DDBJ whole genome shotgun (WGS) entry which is preliminary data.</text>
</comment>
<keyword evidence="3" id="KW-1185">Reference proteome</keyword>
<organism evidence="2 3">
    <name type="scientific">Mucuna pruriens</name>
    <name type="common">Velvet bean</name>
    <name type="synonym">Dolichos pruriens</name>
    <dbReference type="NCBI Taxonomy" id="157652"/>
    <lineage>
        <taxon>Eukaryota</taxon>
        <taxon>Viridiplantae</taxon>
        <taxon>Streptophyta</taxon>
        <taxon>Embryophyta</taxon>
        <taxon>Tracheophyta</taxon>
        <taxon>Spermatophyta</taxon>
        <taxon>Magnoliopsida</taxon>
        <taxon>eudicotyledons</taxon>
        <taxon>Gunneridae</taxon>
        <taxon>Pentapetalae</taxon>
        <taxon>rosids</taxon>
        <taxon>fabids</taxon>
        <taxon>Fabales</taxon>
        <taxon>Fabaceae</taxon>
        <taxon>Papilionoideae</taxon>
        <taxon>50 kb inversion clade</taxon>
        <taxon>NPAAA clade</taxon>
        <taxon>indigoferoid/millettioid clade</taxon>
        <taxon>Phaseoleae</taxon>
        <taxon>Mucuna</taxon>
    </lineage>
</organism>